<protein>
    <submittedName>
        <fullName evidence="1">Uncharacterized protein</fullName>
    </submittedName>
</protein>
<evidence type="ECO:0000313" key="2">
    <source>
        <dbReference type="Proteomes" id="UP000824120"/>
    </source>
</evidence>
<keyword evidence="2" id="KW-1185">Reference proteome</keyword>
<dbReference type="AlphaFoldDB" id="A0A9J5WWE4"/>
<dbReference type="OrthoDB" id="2735536at2759"/>
<proteinExistence type="predicted"/>
<dbReference type="Proteomes" id="UP000824120">
    <property type="component" value="Chromosome 10"/>
</dbReference>
<dbReference type="EMBL" id="JACXVP010000010">
    <property type="protein sequence ID" value="KAG5579396.1"/>
    <property type="molecule type" value="Genomic_DNA"/>
</dbReference>
<sequence>MLALNGRFLCASSFVSTAEIGNYYQHNYPEFKVNQDYDDIDQQMAQNNNVGSSSWSHDREMQVQRGNYPHYVGGLY</sequence>
<comment type="caution">
    <text evidence="1">The sequence shown here is derived from an EMBL/GenBank/DDBJ whole genome shotgun (WGS) entry which is preliminary data.</text>
</comment>
<accession>A0A9J5WWE4</accession>
<name>A0A9J5WWE4_SOLCO</name>
<reference evidence="1 2" key="1">
    <citation type="submission" date="2020-09" db="EMBL/GenBank/DDBJ databases">
        <title>De no assembly of potato wild relative species, Solanum commersonii.</title>
        <authorList>
            <person name="Cho K."/>
        </authorList>
    </citation>
    <scope>NUCLEOTIDE SEQUENCE [LARGE SCALE GENOMIC DNA]</scope>
    <source>
        <strain evidence="1">LZ3.2</strain>
        <tissue evidence="1">Leaf</tissue>
    </source>
</reference>
<evidence type="ECO:0000313" key="1">
    <source>
        <dbReference type="EMBL" id="KAG5579396.1"/>
    </source>
</evidence>
<gene>
    <name evidence="1" type="ORF">H5410_050023</name>
</gene>
<organism evidence="1 2">
    <name type="scientific">Solanum commersonii</name>
    <name type="common">Commerson's wild potato</name>
    <name type="synonym">Commerson's nightshade</name>
    <dbReference type="NCBI Taxonomy" id="4109"/>
    <lineage>
        <taxon>Eukaryota</taxon>
        <taxon>Viridiplantae</taxon>
        <taxon>Streptophyta</taxon>
        <taxon>Embryophyta</taxon>
        <taxon>Tracheophyta</taxon>
        <taxon>Spermatophyta</taxon>
        <taxon>Magnoliopsida</taxon>
        <taxon>eudicotyledons</taxon>
        <taxon>Gunneridae</taxon>
        <taxon>Pentapetalae</taxon>
        <taxon>asterids</taxon>
        <taxon>lamiids</taxon>
        <taxon>Solanales</taxon>
        <taxon>Solanaceae</taxon>
        <taxon>Solanoideae</taxon>
        <taxon>Solaneae</taxon>
        <taxon>Solanum</taxon>
    </lineage>
</organism>